<accession>A0A2T7BCL3</accession>
<keyword evidence="3" id="KW-1185">Reference proteome</keyword>
<comment type="caution">
    <text evidence="2">The sequence shown here is derived from an EMBL/GenBank/DDBJ whole genome shotgun (WGS) entry which is preliminary data.</text>
</comment>
<evidence type="ECO:0008006" key="4">
    <source>
        <dbReference type="Google" id="ProtNLM"/>
    </source>
</evidence>
<reference evidence="2 3" key="1">
    <citation type="submission" date="2018-04" db="EMBL/GenBank/DDBJ databases">
        <title>Chitinophaga fuyangensis sp. nov., isolated from soil in a chemical factory.</title>
        <authorList>
            <person name="Chen K."/>
        </authorList>
    </citation>
    <scope>NUCLEOTIDE SEQUENCE [LARGE SCALE GENOMIC DNA]</scope>
    <source>
        <strain evidence="2 3">LY-1</strain>
    </source>
</reference>
<proteinExistence type="predicted"/>
<evidence type="ECO:0000313" key="3">
    <source>
        <dbReference type="Proteomes" id="UP000244450"/>
    </source>
</evidence>
<dbReference type="EMBL" id="QCYK01000003">
    <property type="protein sequence ID" value="PUZ22834.1"/>
    <property type="molecule type" value="Genomic_DNA"/>
</dbReference>
<organism evidence="2 3">
    <name type="scientific">Chitinophaga parva</name>
    <dbReference type="NCBI Taxonomy" id="2169414"/>
    <lineage>
        <taxon>Bacteria</taxon>
        <taxon>Pseudomonadati</taxon>
        <taxon>Bacteroidota</taxon>
        <taxon>Chitinophagia</taxon>
        <taxon>Chitinophagales</taxon>
        <taxon>Chitinophagaceae</taxon>
        <taxon>Chitinophaga</taxon>
    </lineage>
</organism>
<protein>
    <recommendedName>
        <fullName evidence="4">Aromatic hydrocarbon degradation protein</fullName>
    </recommendedName>
</protein>
<keyword evidence="1" id="KW-0732">Signal</keyword>
<evidence type="ECO:0000256" key="1">
    <source>
        <dbReference type="SAM" id="SignalP"/>
    </source>
</evidence>
<name>A0A2T7BCL3_9BACT</name>
<dbReference type="OrthoDB" id="9765571at2"/>
<feature type="signal peptide" evidence="1">
    <location>
        <begin position="1"/>
        <end position="20"/>
    </location>
</feature>
<dbReference type="Proteomes" id="UP000244450">
    <property type="component" value="Unassembled WGS sequence"/>
</dbReference>
<feature type="chain" id="PRO_5015787319" description="Aromatic hydrocarbon degradation protein" evidence="1">
    <location>
        <begin position="21"/>
        <end position="521"/>
    </location>
</feature>
<evidence type="ECO:0000313" key="2">
    <source>
        <dbReference type="EMBL" id="PUZ22834.1"/>
    </source>
</evidence>
<gene>
    <name evidence="2" type="ORF">DCC81_20655</name>
</gene>
<dbReference type="AlphaFoldDB" id="A0A2T7BCL3"/>
<dbReference type="RefSeq" id="WP_108688579.1">
    <property type="nucleotide sequence ID" value="NZ_QCYK01000003.1"/>
</dbReference>
<dbReference type="Gene3D" id="2.40.160.60">
    <property type="entry name" value="Outer membrane protein transport protein (OMPP1/FadL/TodX)"/>
    <property type="match status" value="1"/>
</dbReference>
<dbReference type="SUPFAM" id="SSF56935">
    <property type="entry name" value="Porins"/>
    <property type="match status" value="1"/>
</dbReference>
<sequence>MMKKIAFTFAIVAAFMSARAQDKTDVLRYSQYTPGGSARAQAIGGATGSIGGDYSSIFSNPSGVGFFKTSEFAFGLNFNQANDKSTYLGTAGSDSKGNFNINSLGLILAGRKKNPHSKWQNVTVGIGYNRLANFNQNIYYRGRNNTSSIGSQYVSQLNGVDTGAVYDARYAFGPLEAVTTGFLLANYDANGNPLHTWETISPYDDPAGGGVLQEKSIYTSGRSELYNVAVGGNYDDKFYIGGSVGFPHIQYDRTSVFRETNDKGYSFAGYTMKYYEAADHLSTSGNGIQANIGAIYRPIPALRIGATFMSPQWLWLNDSYYSNYTTADNTGTYTASTIDEFNGSDVQSHYNIRTPWRGILSGAYVFTPKDNNIRKPSGFLTVDYEYEDYKSSSLKFKNGNSDDNQGSQVVQDDIKNSYKAASNVRVGGEIKIDVWAFRAGFAYYGNPYATGNLDGSRKYYSGGIGYRNRGFYADLTYVYMNRKAQDQPYTVGSDQPNVPTPGPAEIKSTTSNVALGIGFKF</sequence>